<accession>A0AB38TKR8</accession>
<reference evidence="2" key="1">
    <citation type="submission" date="2022-09" db="EMBL/GenBank/DDBJ databases">
        <title>Genomic of Burkholderia gladioli.</title>
        <authorList>
            <person name="Wu H."/>
        </authorList>
    </citation>
    <scope>NUCLEOTIDE SEQUENCE</scope>
    <source>
        <strain evidence="2">ZN-S4</strain>
    </source>
</reference>
<evidence type="ECO:0000256" key="1">
    <source>
        <dbReference type="SAM" id="Phobius"/>
    </source>
</evidence>
<dbReference type="Proteomes" id="UP001059745">
    <property type="component" value="Chromosome 1"/>
</dbReference>
<keyword evidence="1" id="KW-0812">Transmembrane</keyword>
<dbReference type="RefSeq" id="WP_260531179.1">
    <property type="nucleotide sequence ID" value="NZ_CP104214.1"/>
</dbReference>
<proteinExistence type="predicted"/>
<keyword evidence="1" id="KW-1133">Transmembrane helix</keyword>
<evidence type="ECO:0000313" key="2">
    <source>
        <dbReference type="EMBL" id="UWX68807.1"/>
    </source>
</evidence>
<keyword evidence="1" id="KW-0472">Membrane</keyword>
<name>A0AB38TKR8_BURGA</name>
<protein>
    <submittedName>
        <fullName evidence="2">Uncharacterized protein</fullName>
    </submittedName>
</protein>
<feature type="transmembrane region" description="Helical" evidence="1">
    <location>
        <begin position="42"/>
        <end position="62"/>
    </location>
</feature>
<gene>
    <name evidence="2" type="ORF">NYZ96_11215</name>
</gene>
<dbReference type="AlphaFoldDB" id="A0AB38TKR8"/>
<evidence type="ECO:0000313" key="3">
    <source>
        <dbReference type="Proteomes" id="UP001059745"/>
    </source>
</evidence>
<sequence length="67" mass="7566">MQADIAENEQRIAVHEAVCAERYAGIQDRLKRGDKRMRRIECILYFLAVAVLVGPANALKLLEIIAK</sequence>
<dbReference type="EMBL" id="CP104214">
    <property type="protein sequence ID" value="UWX68807.1"/>
    <property type="molecule type" value="Genomic_DNA"/>
</dbReference>
<organism evidence="2 3">
    <name type="scientific">Burkholderia gladioli</name>
    <name type="common">Pseudomonas marginata</name>
    <name type="synonym">Phytomonas marginata</name>
    <dbReference type="NCBI Taxonomy" id="28095"/>
    <lineage>
        <taxon>Bacteria</taxon>
        <taxon>Pseudomonadati</taxon>
        <taxon>Pseudomonadota</taxon>
        <taxon>Betaproteobacteria</taxon>
        <taxon>Burkholderiales</taxon>
        <taxon>Burkholderiaceae</taxon>
        <taxon>Burkholderia</taxon>
    </lineage>
</organism>